<dbReference type="Gene3D" id="3.10.450.10">
    <property type="match status" value="1"/>
</dbReference>
<dbReference type="GO" id="GO:0004869">
    <property type="term" value="F:cysteine-type endopeptidase inhibitor activity"/>
    <property type="evidence" value="ECO:0007669"/>
    <property type="project" value="UniProtKB-KW"/>
</dbReference>
<keyword evidence="10" id="KW-1185">Reference proteome</keyword>
<dbReference type="GO" id="GO:0005829">
    <property type="term" value="C:cytosol"/>
    <property type="evidence" value="ECO:0007669"/>
    <property type="project" value="TreeGrafter"/>
</dbReference>
<dbReference type="PANTHER" id="PTHR11414:SF22">
    <property type="entry name" value="CYSTATIN-B"/>
    <property type="match status" value="1"/>
</dbReference>
<proteinExistence type="inferred from homology"/>
<reference evidence="9" key="2">
    <citation type="submission" date="2025-08" db="UniProtKB">
        <authorList>
            <consortium name="Ensembl"/>
        </authorList>
    </citation>
    <scope>IDENTIFICATION</scope>
</reference>
<dbReference type="InterPro" id="IPR001713">
    <property type="entry name" value="Prot_inh_stefin"/>
</dbReference>
<keyword evidence="7" id="KW-0732">Signal</keyword>
<dbReference type="GeneTree" id="ENSGT00940000154826"/>
<dbReference type="PANTHER" id="PTHR11414">
    <property type="entry name" value="CYSTATIN FAMILY MEMBER"/>
    <property type="match status" value="1"/>
</dbReference>
<evidence type="ECO:0000256" key="3">
    <source>
        <dbReference type="ARBA" id="ARBA00022490"/>
    </source>
</evidence>
<dbReference type="SUPFAM" id="SSF54403">
    <property type="entry name" value="Cystatin/monellin"/>
    <property type="match status" value="1"/>
</dbReference>
<dbReference type="OMA" id="LPHENQP"/>
<organism evidence="9 10">
    <name type="scientific">Podarcis muralis</name>
    <name type="common">Wall lizard</name>
    <name type="synonym">Lacerta muralis</name>
    <dbReference type="NCBI Taxonomy" id="64176"/>
    <lineage>
        <taxon>Eukaryota</taxon>
        <taxon>Metazoa</taxon>
        <taxon>Chordata</taxon>
        <taxon>Craniata</taxon>
        <taxon>Vertebrata</taxon>
        <taxon>Euteleostomi</taxon>
        <taxon>Lepidosauria</taxon>
        <taxon>Squamata</taxon>
        <taxon>Bifurcata</taxon>
        <taxon>Unidentata</taxon>
        <taxon>Episquamata</taxon>
        <taxon>Laterata</taxon>
        <taxon>Lacertibaenia</taxon>
        <taxon>Lacertidae</taxon>
        <taxon>Podarcis</taxon>
    </lineage>
</organism>
<evidence type="ECO:0000256" key="2">
    <source>
        <dbReference type="ARBA" id="ARBA00009403"/>
    </source>
</evidence>
<feature type="domain" description="Cystatin" evidence="8">
    <location>
        <begin position="23"/>
        <end position="91"/>
    </location>
</feature>
<feature type="chain" id="PRO_5025569638" description="Cystatin domain-containing protein" evidence="7">
    <location>
        <begin position="26"/>
        <end position="98"/>
    </location>
</feature>
<evidence type="ECO:0000256" key="7">
    <source>
        <dbReference type="SAM" id="SignalP"/>
    </source>
</evidence>
<evidence type="ECO:0000256" key="4">
    <source>
        <dbReference type="ARBA" id="ARBA00022690"/>
    </source>
</evidence>
<keyword evidence="5" id="KW-0789">Thiol protease inhibitor</keyword>
<protein>
    <recommendedName>
        <fullName evidence="8">Cystatin domain-containing protein</fullName>
    </recommendedName>
</protein>
<evidence type="ECO:0000313" key="10">
    <source>
        <dbReference type="Proteomes" id="UP000472272"/>
    </source>
</evidence>
<dbReference type="PRINTS" id="PR00295">
    <property type="entry name" value="STEFINA"/>
</dbReference>
<accession>A0A670JXH4</accession>
<dbReference type="PROSITE" id="PS00287">
    <property type="entry name" value="CYSTATIN"/>
    <property type="match status" value="1"/>
</dbReference>
<dbReference type="Pfam" id="PF00031">
    <property type="entry name" value="Cystatin"/>
    <property type="match status" value="1"/>
</dbReference>
<keyword evidence="6" id="KW-0007">Acetylation</keyword>
<evidence type="ECO:0000313" key="9">
    <source>
        <dbReference type="Ensembl" id="ENSPMRP00000027462.1"/>
    </source>
</evidence>
<sequence>RHCTVPRVQKLLTLMKFLFAKCVKGQVEEKEGRSFEVFEAVEFKTQIVAGINYFIKVHIGNDEFLHVRVYKRLPHENKPLELTSYQSKKAKHDELAYF</sequence>
<dbReference type="InterPro" id="IPR046350">
    <property type="entry name" value="Cystatin_sf"/>
</dbReference>
<dbReference type="FunFam" id="3.10.450.10:FF:000001">
    <property type="entry name" value="Cystatin-A"/>
    <property type="match status" value="1"/>
</dbReference>
<keyword evidence="3" id="KW-0963">Cytoplasm</keyword>
<name>A0A670JXH4_PODMU</name>
<dbReference type="InterPro" id="IPR000010">
    <property type="entry name" value="Cystatin_dom"/>
</dbReference>
<feature type="signal peptide" evidence="7">
    <location>
        <begin position="1"/>
        <end position="25"/>
    </location>
</feature>
<evidence type="ECO:0000256" key="1">
    <source>
        <dbReference type="ARBA" id="ARBA00004496"/>
    </source>
</evidence>
<dbReference type="InterPro" id="IPR018073">
    <property type="entry name" value="Prot_inh_cystat_CS"/>
</dbReference>
<evidence type="ECO:0000259" key="8">
    <source>
        <dbReference type="Pfam" id="PF00031"/>
    </source>
</evidence>
<dbReference type="CDD" id="cd00042">
    <property type="entry name" value="CY"/>
    <property type="match status" value="1"/>
</dbReference>
<dbReference type="Proteomes" id="UP000472272">
    <property type="component" value="Chromosome 17"/>
</dbReference>
<keyword evidence="4" id="KW-0646">Protease inhibitor</keyword>
<comment type="subcellular location">
    <subcellularLocation>
        <location evidence="1">Cytoplasm</location>
    </subcellularLocation>
</comment>
<reference evidence="9" key="3">
    <citation type="submission" date="2025-09" db="UniProtKB">
        <authorList>
            <consortium name="Ensembl"/>
        </authorList>
    </citation>
    <scope>IDENTIFICATION</scope>
</reference>
<comment type="similarity">
    <text evidence="2">Belongs to the cystatin family.</text>
</comment>
<evidence type="ECO:0000256" key="5">
    <source>
        <dbReference type="ARBA" id="ARBA00022704"/>
    </source>
</evidence>
<evidence type="ECO:0000256" key="6">
    <source>
        <dbReference type="ARBA" id="ARBA00022990"/>
    </source>
</evidence>
<reference evidence="9 10" key="1">
    <citation type="journal article" date="2019" name="Proc. Natl. Acad. Sci. U.S.A.">
        <title>Regulatory changes in pterin and carotenoid genes underlie balanced color polymorphisms in the wall lizard.</title>
        <authorList>
            <person name="Andrade P."/>
            <person name="Pinho C."/>
            <person name="Perez I de Lanuza G."/>
            <person name="Afonso S."/>
            <person name="Brejcha J."/>
            <person name="Rubin C.J."/>
            <person name="Wallerman O."/>
            <person name="Pereira P."/>
            <person name="Sabatino S.J."/>
            <person name="Bellati A."/>
            <person name="Pellitteri-Rosa D."/>
            <person name="Bosakova Z."/>
            <person name="Bunikis I."/>
            <person name="Carretero M.A."/>
            <person name="Feiner N."/>
            <person name="Marsik P."/>
            <person name="Pauperio F."/>
            <person name="Salvi D."/>
            <person name="Soler L."/>
            <person name="While G.M."/>
            <person name="Uller T."/>
            <person name="Font E."/>
            <person name="Andersson L."/>
            <person name="Carneiro M."/>
        </authorList>
    </citation>
    <scope>NUCLEOTIDE SEQUENCE</scope>
</reference>
<dbReference type="AlphaFoldDB" id="A0A670JXH4"/>
<dbReference type="Ensembl" id="ENSPMRT00000029127.1">
    <property type="protein sequence ID" value="ENSPMRP00000027462.1"/>
    <property type="gene ID" value="ENSPMRG00000017698.1"/>
</dbReference>